<dbReference type="AlphaFoldDB" id="A0A8E2E6J8"/>
<evidence type="ECO:0000256" key="1">
    <source>
        <dbReference type="ARBA" id="ARBA00022737"/>
    </source>
</evidence>
<dbReference type="EMBL" id="KV745066">
    <property type="protein sequence ID" value="OCK78346.1"/>
    <property type="molecule type" value="Genomic_DNA"/>
</dbReference>
<reference evidence="4 5" key="1">
    <citation type="journal article" date="2016" name="Nat. Commun.">
        <title>Ectomycorrhizal ecology is imprinted in the genome of the dominant symbiotic fungus Cenococcum geophilum.</title>
        <authorList>
            <consortium name="DOE Joint Genome Institute"/>
            <person name="Peter M."/>
            <person name="Kohler A."/>
            <person name="Ohm R.A."/>
            <person name="Kuo A."/>
            <person name="Krutzmann J."/>
            <person name="Morin E."/>
            <person name="Arend M."/>
            <person name="Barry K.W."/>
            <person name="Binder M."/>
            <person name="Choi C."/>
            <person name="Clum A."/>
            <person name="Copeland A."/>
            <person name="Grisel N."/>
            <person name="Haridas S."/>
            <person name="Kipfer T."/>
            <person name="LaButti K."/>
            <person name="Lindquist E."/>
            <person name="Lipzen A."/>
            <person name="Maire R."/>
            <person name="Meier B."/>
            <person name="Mihaltcheva S."/>
            <person name="Molinier V."/>
            <person name="Murat C."/>
            <person name="Poggeler S."/>
            <person name="Quandt C.A."/>
            <person name="Sperisen C."/>
            <person name="Tritt A."/>
            <person name="Tisserant E."/>
            <person name="Crous P.W."/>
            <person name="Henrissat B."/>
            <person name="Nehls U."/>
            <person name="Egli S."/>
            <person name="Spatafora J.W."/>
            <person name="Grigoriev I.V."/>
            <person name="Martin F.M."/>
        </authorList>
    </citation>
    <scope>NUCLEOTIDE SEQUENCE [LARGE SCALE GENOMIC DNA]</scope>
    <source>
        <strain evidence="4 5">CBS 459.81</strain>
    </source>
</reference>
<keyword evidence="2 3" id="KW-0040">ANK repeat</keyword>
<name>A0A8E2E6J8_9PEZI</name>
<dbReference type="Gene3D" id="1.25.40.20">
    <property type="entry name" value="Ankyrin repeat-containing domain"/>
    <property type="match status" value="1"/>
</dbReference>
<dbReference type="SUPFAM" id="SSF48403">
    <property type="entry name" value="Ankyrin repeat"/>
    <property type="match status" value="1"/>
</dbReference>
<keyword evidence="5" id="KW-1185">Reference proteome</keyword>
<keyword evidence="1" id="KW-0677">Repeat</keyword>
<gene>
    <name evidence="4" type="ORF">K432DRAFT_302213</name>
</gene>
<protein>
    <submittedName>
        <fullName evidence="4">Ankyrin</fullName>
    </submittedName>
</protein>
<dbReference type="Pfam" id="PF00023">
    <property type="entry name" value="Ank"/>
    <property type="match status" value="1"/>
</dbReference>
<dbReference type="OrthoDB" id="341259at2759"/>
<dbReference type="PROSITE" id="PS50088">
    <property type="entry name" value="ANK_REPEAT"/>
    <property type="match status" value="2"/>
</dbReference>
<dbReference type="SMART" id="SM00248">
    <property type="entry name" value="ANK"/>
    <property type="match status" value="4"/>
</dbReference>
<feature type="repeat" description="ANK" evidence="3">
    <location>
        <begin position="70"/>
        <end position="92"/>
    </location>
</feature>
<evidence type="ECO:0000313" key="5">
    <source>
        <dbReference type="Proteomes" id="UP000250266"/>
    </source>
</evidence>
<dbReference type="Pfam" id="PF12796">
    <property type="entry name" value="Ank_2"/>
    <property type="match status" value="1"/>
</dbReference>
<dbReference type="Proteomes" id="UP000250266">
    <property type="component" value="Unassembled WGS sequence"/>
</dbReference>
<feature type="repeat" description="ANK" evidence="3">
    <location>
        <begin position="1"/>
        <end position="25"/>
    </location>
</feature>
<organism evidence="4 5">
    <name type="scientific">Lepidopterella palustris CBS 459.81</name>
    <dbReference type="NCBI Taxonomy" id="1314670"/>
    <lineage>
        <taxon>Eukaryota</taxon>
        <taxon>Fungi</taxon>
        <taxon>Dikarya</taxon>
        <taxon>Ascomycota</taxon>
        <taxon>Pezizomycotina</taxon>
        <taxon>Dothideomycetes</taxon>
        <taxon>Pleosporomycetidae</taxon>
        <taxon>Mytilinidiales</taxon>
        <taxon>Argynnaceae</taxon>
        <taxon>Lepidopterella</taxon>
    </lineage>
</organism>
<evidence type="ECO:0000313" key="4">
    <source>
        <dbReference type="EMBL" id="OCK78346.1"/>
    </source>
</evidence>
<evidence type="ECO:0000256" key="3">
    <source>
        <dbReference type="PROSITE-ProRule" id="PRU00023"/>
    </source>
</evidence>
<dbReference type="InterPro" id="IPR002110">
    <property type="entry name" value="Ankyrin_rpt"/>
</dbReference>
<dbReference type="PANTHER" id="PTHR24198:SF165">
    <property type="entry name" value="ANKYRIN REPEAT-CONTAINING PROTEIN-RELATED"/>
    <property type="match status" value="1"/>
</dbReference>
<proteinExistence type="predicted"/>
<sequence length="207" mass="22628">MGQTPLSYAAVNGHHAIAAFLLKTGRVNADSRDSCGRTPLWHAAERGHEAVVNLFLDTGKVDVDCKDEEYGDTPLLAAAKNGHVPVLVKLLLAIECVNVNSKDAFHRTPVWWARRNGYPRILDLLQKTAEQKGISICNIDLPAEAARVPNTLGLGYCDICILGIPLGQPYYHCGLCNSGDFDICLECFQIGAHCLDNSHVLAKYEDE</sequence>
<dbReference type="InterPro" id="IPR036770">
    <property type="entry name" value="Ankyrin_rpt-contain_sf"/>
</dbReference>
<accession>A0A8E2E6J8</accession>
<dbReference type="SUPFAM" id="SSF57850">
    <property type="entry name" value="RING/U-box"/>
    <property type="match status" value="1"/>
</dbReference>
<evidence type="ECO:0000256" key="2">
    <source>
        <dbReference type="ARBA" id="ARBA00023043"/>
    </source>
</evidence>
<dbReference type="PROSITE" id="PS50297">
    <property type="entry name" value="ANK_REP_REGION"/>
    <property type="match status" value="2"/>
</dbReference>
<dbReference type="PANTHER" id="PTHR24198">
    <property type="entry name" value="ANKYRIN REPEAT AND PROTEIN KINASE DOMAIN-CONTAINING PROTEIN"/>
    <property type="match status" value="1"/>
</dbReference>